<protein>
    <submittedName>
        <fullName evidence="2">Uncharacterized protein</fullName>
    </submittedName>
</protein>
<comment type="caution">
    <text evidence="2">The sequence shown here is derived from an EMBL/GenBank/DDBJ whole genome shotgun (WGS) entry which is preliminary data.</text>
</comment>
<evidence type="ECO:0000313" key="2">
    <source>
        <dbReference type="EMBL" id="MFF1278995.1"/>
    </source>
</evidence>
<dbReference type="Proteomes" id="UP001601627">
    <property type="component" value="Unassembled WGS sequence"/>
</dbReference>
<evidence type="ECO:0000313" key="3">
    <source>
        <dbReference type="Proteomes" id="UP001601627"/>
    </source>
</evidence>
<dbReference type="RefSeq" id="WP_388241943.1">
    <property type="nucleotide sequence ID" value="NZ_JBHVZQ010000081.1"/>
</dbReference>
<gene>
    <name evidence="2" type="ORF">ACFVZC_37470</name>
</gene>
<keyword evidence="1" id="KW-0175">Coiled coil</keyword>
<reference evidence="2 3" key="1">
    <citation type="submission" date="2024-09" db="EMBL/GenBank/DDBJ databases">
        <title>The Natural Products Discovery Center: Release of the First 8490 Sequenced Strains for Exploring Actinobacteria Biosynthetic Diversity.</title>
        <authorList>
            <person name="Kalkreuter E."/>
            <person name="Kautsar S.A."/>
            <person name="Yang D."/>
            <person name="Bader C.D."/>
            <person name="Teijaro C.N."/>
            <person name="Fluegel L."/>
            <person name="Davis C.M."/>
            <person name="Simpson J.R."/>
            <person name="Lauterbach L."/>
            <person name="Steele A.D."/>
            <person name="Gui C."/>
            <person name="Meng S."/>
            <person name="Li G."/>
            <person name="Viehrig K."/>
            <person name="Ye F."/>
            <person name="Su P."/>
            <person name="Kiefer A.F."/>
            <person name="Nichols A."/>
            <person name="Cepeda A.J."/>
            <person name="Yan W."/>
            <person name="Fan B."/>
            <person name="Jiang Y."/>
            <person name="Adhikari A."/>
            <person name="Zheng C.-J."/>
            <person name="Schuster L."/>
            <person name="Cowan T.M."/>
            <person name="Smanski M.J."/>
            <person name="Chevrette M.G."/>
            <person name="De Carvalho L.P.S."/>
            <person name="Shen B."/>
        </authorList>
    </citation>
    <scope>NUCLEOTIDE SEQUENCE [LARGE SCALE GENOMIC DNA]</scope>
    <source>
        <strain evidence="2 3">NPDC058328</strain>
    </source>
</reference>
<feature type="coiled-coil region" evidence="1">
    <location>
        <begin position="197"/>
        <end position="245"/>
    </location>
</feature>
<proteinExistence type="predicted"/>
<accession>A0ABW6QIG9</accession>
<sequence length="366" mass="39688">MIPREHEDGMRHEPTLSADEKADGFAAVMQRLQSHSPDDRARLQAQAEAVALGHEAYALGQEHLKRGDFEAARRWLRVATGHHIPGAARALEEIALRQALDEFTDGAAVGGAHAPAGVVPCETIPSPLRPWTEDGQHRLGALAWASSVEQLCVDQAVAAARQQAGRITAQARREADAILAEARQQAERTAAACAGIVLDTERERAEAAALLAEVRQKAEGVQAEVAEIEEARRRAQETLTEAREQALLIIDDARKGAAQIRRKARRHVGGPEVAHTQYGWDLLRDVEEALKLTECMRPPVGSPVSGMYRGIVELSSRRLPVPVRPGQNPLAGTLVLLVEGKDDARSLRWMRVSQDRDGQGCAGPGS</sequence>
<evidence type="ECO:0000256" key="1">
    <source>
        <dbReference type="SAM" id="Coils"/>
    </source>
</evidence>
<organism evidence="2 3">
    <name type="scientific">Streptomyces marokkonensis</name>
    <dbReference type="NCBI Taxonomy" id="324855"/>
    <lineage>
        <taxon>Bacteria</taxon>
        <taxon>Bacillati</taxon>
        <taxon>Actinomycetota</taxon>
        <taxon>Actinomycetes</taxon>
        <taxon>Kitasatosporales</taxon>
        <taxon>Streptomycetaceae</taxon>
        <taxon>Streptomyces</taxon>
    </lineage>
</organism>
<keyword evidence="3" id="KW-1185">Reference proteome</keyword>
<name>A0ABW6QIG9_9ACTN</name>
<dbReference type="EMBL" id="JBHVZQ010000081">
    <property type="protein sequence ID" value="MFF1278995.1"/>
    <property type="molecule type" value="Genomic_DNA"/>
</dbReference>